<accession>A0A8D0GZU7</accession>
<evidence type="ECO:0000313" key="2">
    <source>
        <dbReference type="Ensembl" id="ENSSPUP00000016330.1"/>
    </source>
</evidence>
<dbReference type="Pfam" id="PF15734">
    <property type="entry name" value="MIIP"/>
    <property type="match status" value="1"/>
</dbReference>
<dbReference type="InterPro" id="IPR031466">
    <property type="entry name" value="MIIP"/>
</dbReference>
<dbReference type="GO" id="GO:0010972">
    <property type="term" value="P:negative regulation of G2/M transition of mitotic cell cycle"/>
    <property type="evidence" value="ECO:0007669"/>
    <property type="project" value="InterPro"/>
</dbReference>
<dbReference type="GO" id="GO:0030336">
    <property type="term" value="P:negative regulation of cell migration"/>
    <property type="evidence" value="ECO:0007669"/>
    <property type="project" value="InterPro"/>
</dbReference>
<reference evidence="2" key="2">
    <citation type="submission" date="2025-09" db="UniProtKB">
        <authorList>
            <consortium name="Ensembl"/>
        </authorList>
    </citation>
    <scope>IDENTIFICATION</scope>
</reference>
<dbReference type="OMA" id="CKIPRSH"/>
<proteinExistence type="predicted"/>
<gene>
    <name evidence="2" type="primary">MIIP</name>
</gene>
<dbReference type="GeneTree" id="ENSGT00390000003768"/>
<dbReference type="PANTHER" id="PTHR34831:SF1">
    <property type="entry name" value="MIGRATION AND INVASION-INHIBITORY PROTEIN"/>
    <property type="match status" value="1"/>
</dbReference>
<protein>
    <submittedName>
        <fullName evidence="2">Migration and invasion inhibitory protein</fullName>
    </submittedName>
</protein>
<dbReference type="Proteomes" id="UP000694392">
    <property type="component" value="Unplaced"/>
</dbReference>
<evidence type="ECO:0000313" key="3">
    <source>
        <dbReference type="Proteomes" id="UP000694392"/>
    </source>
</evidence>
<dbReference type="Ensembl" id="ENSSPUT00000017402.1">
    <property type="protein sequence ID" value="ENSSPUP00000016330.1"/>
    <property type="gene ID" value="ENSSPUG00000012639.1"/>
</dbReference>
<feature type="compositionally biased region" description="Basic and acidic residues" evidence="1">
    <location>
        <begin position="136"/>
        <end position="145"/>
    </location>
</feature>
<organism evidence="2 3">
    <name type="scientific">Sphenodon punctatus</name>
    <name type="common">Tuatara</name>
    <name type="synonym">Hatteria punctata</name>
    <dbReference type="NCBI Taxonomy" id="8508"/>
    <lineage>
        <taxon>Eukaryota</taxon>
        <taxon>Metazoa</taxon>
        <taxon>Chordata</taxon>
        <taxon>Craniata</taxon>
        <taxon>Vertebrata</taxon>
        <taxon>Euteleostomi</taxon>
        <taxon>Lepidosauria</taxon>
        <taxon>Sphenodontia</taxon>
        <taxon>Sphenodontidae</taxon>
        <taxon>Sphenodon</taxon>
    </lineage>
</organism>
<feature type="region of interest" description="Disordered" evidence="1">
    <location>
        <begin position="136"/>
        <end position="183"/>
    </location>
</feature>
<evidence type="ECO:0000256" key="1">
    <source>
        <dbReference type="SAM" id="MobiDB-lite"/>
    </source>
</evidence>
<name>A0A8D0GZU7_SPHPU</name>
<keyword evidence="3" id="KW-1185">Reference proteome</keyword>
<dbReference type="AlphaFoldDB" id="A0A8D0GZU7"/>
<dbReference type="PANTHER" id="PTHR34831">
    <property type="entry name" value="MIGRATION AND INVASION-INHIBITORY PROTEIN"/>
    <property type="match status" value="1"/>
</dbReference>
<reference evidence="2" key="1">
    <citation type="submission" date="2025-08" db="UniProtKB">
        <authorList>
            <consortium name="Ensembl"/>
        </authorList>
    </citation>
    <scope>IDENTIFICATION</scope>
</reference>
<sequence length="453" mass="50753">MELEELARLRHANHNLLEQLRTTQEEIKKRLPSKGVLPSFLSKKAAPAFSRRGKENQAHFPKDAADCAMLGSVEPGPSTVRSSLLLPLKPAARGRVAALRTRGGSPQWKRSFMPAAPVAGRARETSRALQNVDILRSPEHREGRKQSTFLRSPRVGGRPRAEPLPGDPGLSRAQGSDRHRHSFVRIPRTPKSILLSTRSKESKEPGRVTFLSEPDKYTIPADSWSVRPFLGYDWIAGLLDMDSSLSEKSEQFFSELKEFRRVNKEACVYEPCLESEAPDYLALEQGADLVPDSHKCVYCYRLNQRLFAVPVDSEAACPICKTPRTQRPPETLEEPAFVRVSIPRSTLLPAYKHKIHRRKSYEPADSLALPSHCLAGWENAVPSHSPTLSSLDLWTSLESKAARHSHPNTVSRVSGGSRTDKLLNLSHSTHFELSSASRQRDLHKLPWYRALPD</sequence>